<evidence type="ECO:0000313" key="3">
    <source>
        <dbReference type="Proteomes" id="UP001152607"/>
    </source>
</evidence>
<evidence type="ECO:0008006" key="4">
    <source>
        <dbReference type="Google" id="ProtNLM"/>
    </source>
</evidence>
<dbReference type="OrthoDB" id="10004862at2759"/>
<reference evidence="2" key="1">
    <citation type="submission" date="2023-01" db="EMBL/GenBank/DDBJ databases">
        <authorList>
            <person name="Van Ghelder C."/>
            <person name="Rancurel C."/>
        </authorList>
    </citation>
    <scope>NUCLEOTIDE SEQUENCE</scope>
    <source>
        <strain evidence="2">CNCM I-4278</strain>
    </source>
</reference>
<dbReference type="PANTHER" id="PTHR35870">
    <property type="entry name" value="PROTEIN, PUTATIVE (AFU_ORTHOLOGUE AFUA_5G03330)-RELATED"/>
    <property type="match status" value="1"/>
</dbReference>
<gene>
    <name evidence="2" type="ORF">PDIGIT_LOCUS2759</name>
</gene>
<dbReference type="GO" id="GO:0016491">
    <property type="term" value="F:oxidoreductase activity"/>
    <property type="evidence" value="ECO:0007669"/>
    <property type="project" value="UniProtKB-KW"/>
</dbReference>
<dbReference type="InterPro" id="IPR025337">
    <property type="entry name" value="Questin_oxidase-like"/>
</dbReference>
<accession>A0A9W4U7T4</accession>
<comment type="caution">
    <text evidence="2">The sequence shown here is derived from an EMBL/GenBank/DDBJ whole genome shotgun (WGS) entry which is preliminary data.</text>
</comment>
<dbReference type="PANTHER" id="PTHR35870:SF1">
    <property type="entry name" value="PROTEIN, PUTATIVE (AFU_ORTHOLOGUE AFUA_5G03330)-RELATED"/>
    <property type="match status" value="1"/>
</dbReference>
<proteinExistence type="predicted"/>
<name>A0A9W4U7T4_9PLEO</name>
<organism evidence="2 3">
    <name type="scientific">Periconia digitata</name>
    <dbReference type="NCBI Taxonomy" id="1303443"/>
    <lineage>
        <taxon>Eukaryota</taxon>
        <taxon>Fungi</taxon>
        <taxon>Dikarya</taxon>
        <taxon>Ascomycota</taxon>
        <taxon>Pezizomycotina</taxon>
        <taxon>Dothideomycetes</taxon>
        <taxon>Pleosporomycetidae</taxon>
        <taxon>Pleosporales</taxon>
        <taxon>Massarineae</taxon>
        <taxon>Periconiaceae</taxon>
        <taxon>Periconia</taxon>
    </lineage>
</organism>
<evidence type="ECO:0000256" key="1">
    <source>
        <dbReference type="ARBA" id="ARBA00023002"/>
    </source>
</evidence>
<sequence length="497" mass="56539">MIPRSVYIRTASSLRSNRAGIPKTTTARAVHTRPSFHFRPVQENFTRFPKYSARNMATASTIKLEAAQKPAFYVPDISEESAKVASQLLQENHEKHHIFFNQEGFHNHIVHHLLTLFALKASPAEIQKGYDDNLSYQRPVVALDPAIVEDMRNPERFKTYLGRERYYNDYLVFFKEEIKNKGWEAVVTEYVFKGDERADDMLVRMFGGFLHPIIHLGFGVEFQQPAIIAESLAQAAVHDDWMKALFIDTEEAIKSNGSDPQKTPSLVSLLEKMRADKTLSSSAHWKDGNKIRDGILKRAPKEMIQYASQYVITPDQLEEKTAEMINATVYYTSTAQHPPHVPKFDFFYMHSVNSSIFFSAFLNAPFLTATQKTRLLEWKVRCDLAMYVSRGSPPLLLSDIENYTPPRGDESWSEVFERVNRLPDDGHTCKLVRALANGEKACKPFEGKQGFAIQGELWRKIAGMVVDSVQVGGGHWVRSCGFEEAWADVPLREGAKL</sequence>
<dbReference type="EMBL" id="CAOQHR010000002">
    <property type="protein sequence ID" value="CAI6298918.1"/>
    <property type="molecule type" value="Genomic_DNA"/>
</dbReference>
<evidence type="ECO:0000313" key="2">
    <source>
        <dbReference type="EMBL" id="CAI6298918.1"/>
    </source>
</evidence>
<keyword evidence="3" id="KW-1185">Reference proteome</keyword>
<dbReference type="Proteomes" id="UP001152607">
    <property type="component" value="Unassembled WGS sequence"/>
</dbReference>
<keyword evidence="1" id="KW-0560">Oxidoreductase</keyword>
<dbReference type="AlphaFoldDB" id="A0A9W4U7T4"/>
<protein>
    <recommendedName>
        <fullName evidence="4">HypA</fullName>
    </recommendedName>
</protein>
<dbReference type="Pfam" id="PF14027">
    <property type="entry name" value="Questin_oxidase"/>
    <property type="match status" value="1"/>
</dbReference>